<feature type="region of interest" description="Disordered" evidence="2">
    <location>
        <begin position="792"/>
        <end position="828"/>
    </location>
</feature>
<name>V2XBW1_MONRO</name>
<evidence type="ECO:0000256" key="1">
    <source>
        <dbReference type="SAM" id="Coils"/>
    </source>
</evidence>
<dbReference type="EMBL" id="AWSO01000045">
    <property type="protein sequence ID" value="ESK96653.1"/>
    <property type="molecule type" value="Genomic_DNA"/>
</dbReference>
<keyword evidence="4" id="KW-1185">Reference proteome</keyword>
<dbReference type="KEGG" id="mrr:Moror_6873"/>
<reference evidence="3 4" key="1">
    <citation type="journal article" date="2014" name="BMC Genomics">
        <title>Genome and secretome analysis of the hemibiotrophic fungal pathogen, Moniliophthora roreri, which causes frosty pod rot disease of cacao: mechanisms of the biotrophic and necrotrophic phases.</title>
        <authorList>
            <person name="Meinhardt L.W."/>
            <person name="Costa G.G.L."/>
            <person name="Thomazella D.P.T."/>
            <person name="Teixeira P.J.P.L."/>
            <person name="Carazzolle M.F."/>
            <person name="Schuster S.C."/>
            <person name="Carlson J.E."/>
            <person name="Guiltinan M.J."/>
            <person name="Mieczkowski P."/>
            <person name="Farmer A."/>
            <person name="Ramaraj T."/>
            <person name="Crozier J."/>
            <person name="Davis R.E."/>
            <person name="Shao J."/>
            <person name="Melnick R.L."/>
            <person name="Pereira G.A.G."/>
            <person name="Bailey B.A."/>
        </authorList>
    </citation>
    <scope>NUCLEOTIDE SEQUENCE [LARGE SCALE GENOMIC DNA]</scope>
    <source>
        <strain evidence="3 4">MCA 2997</strain>
    </source>
</reference>
<evidence type="ECO:0000256" key="2">
    <source>
        <dbReference type="SAM" id="MobiDB-lite"/>
    </source>
</evidence>
<comment type="caution">
    <text evidence="3">The sequence shown here is derived from an EMBL/GenBank/DDBJ whole genome shotgun (WGS) entry which is preliminary data.</text>
</comment>
<dbReference type="SUPFAM" id="SSF50729">
    <property type="entry name" value="PH domain-like"/>
    <property type="match status" value="1"/>
</dbReference>
<accession>V2XBW1</accession>
<evidence type="ECO:0008006" key="5">
    <source>
        <dbReference type="Google" id="ProtNLM"/>
    </source>
</evidence>
<feature type="region of interest" description="Disordered" evidence="2">
    <location>
        <begin position="399"/>
        <end position="418"/>
    </location>
</feature>
<keyword evidence="1" id="KW-0175">Coiled coil</keyword>
<protein>
    <recommendedName>
        <fullName evidence="5">PH domain-containing protein</fullName>
    </recommendedName>
</protein>
<evidence type="ECO:0000313" key="4">
    <source>
        <dbReference type="Proteomes" id="UP000017559"/>
    </source>
</evidence>
<feature type="coiled-coil region" evidence="1">
    <location>
        <begin position="749"/>
        <end position="776"/>
    </location>
</feature>
<dbReference type="OrthoDB" id="2261329at2759"/>
<organism evidence="3 4">
    <name type="scientific">Moniliophthora roreri (strain MCA 2997)</name>
    <name type="common">Cocoa frosty pod rot fungus</name>
    <name type="synonym">Crinipellis roreri</name>
    <dbReference type="NCBI Taxonomy" id="1381753"/>
    <lineage>
        <taxon>Eukaryota</taxon>
        <taxon>Fungi</taxon>
        <taxon>Dikarya</taxon>
        <taxon>Basidiomycota</taxon>
        <taxon>Agaricomycotina</taxon>
        <taxon>Agaricomycetes</taxon>
        <taxon>Agaricomycetidae</taxon>
        <taxon>Agaricales</taxon>
        <taxon>Marasmiineae</taxon>
        <taxon>Marasmiaceae</taxon>
        <taxon>Moniliophthora</taxon>
    </lineage>
</organism>
<evidence type="ECO:0000313" key="3">
    <source>
        <dbReference type="EMBL" id="ESK96653.1"/>
    </source>
</evidence>
<dbReference type="Proteomes" id="UP000017559">
    <property type="component" value="Unassembled WGS sequence"/>
</dbReference>
<dbReference type="HOGENOM" id="CLU_011049_0_0_1"/>
<feature type="compositionally biased region" description="Low complexity" evidence="2">
    <location>
        <begin position="314"/>
        <end position="330"/>
    </location>
</feature>
<sequence length="828" mass="91997">MMGPRSMDGSPSTKQLITRYESLHHTPYASERTASLLKRLPSPPTNKKDKSPVRQSLRNLMGLLSLKKANNRLKLDNSKRDCISVVTPFAEELFSIPIPVPLTHVESASSSDSGVVSTSLLYLSRSRYPSWTRCTATLEEFQIHLIWSITEGDPVYLYIPLEQCTDVRSLSLNQLGPQESALLPSRTDCNLEYKVFEICYNDQSKETFAAASTRERAQWVSSIWDNVLAAQDAKSAYRQSLISPTHGHFDPITKSVLNVAKPLPEIIERNLSAPLEEPPNLTGGSATDFGDTTKSSPEPKPLLAALEIPDRQASPGRSLRSSESPSKSPSIVNLSNLSMVKQRLVQIERQHSHQTSLSLPSSPLSDVLGLERPALKRNDSCKTAGADSIVEAYRLSGQYSLPNSVPPNSTQRSDTSSSVYVAPQIKAIQDRLLRLADREQLDEKFLSLQLNVQNVSREVDGIIHAGNSNVTGTLEQIRNTISDVDEKVDQNSATLRSIENQLEDIRARPLSQSSISPPPLSASPIADAVKILEDLEILKTLLKTEISAVLRKVEDISSKNAQLLQKSEVSEGKRVDSEAQMAEILKLSKQEEEHRNVQAQQQADSVRYLNELNMWLEAFVNNGTSHIQGMSSNLNRLWDALGSGDNSDKNMLADIRQLVQETHVREQHAATLQETVNSISTHLNSSVGHFISPQVMADMMNQHRADHEGLLKMLTAELSEEIKGERLRFVEAMKEATAINVSRQVEEFKSELKREVQGMTQEISRLYRERQDVENQITDLFAFYAKQKSGGGALPTAMPARSAPSSIDYLADPRHARSNQSRRGIGYQ</sequence>
<dbReference type="STRING" id="1381753.V2XBW1"/>
<dbReference type="AlphaFoldDB" id="V2XBW1"/>
<feature type="compositionally biased region" description="Polar residues" evidence="2">
    <location>
        <begin position="282"/>
        <end position="296"/>
    </location>
</feature>
<gene>
    <name evidence="3" type="ORF">Moror_6873</name>
</gene>
<feature type="region of interest" description="Disordered" evidence="2">
    <location>
        <begin position="271"/>
        <end position="333"/>
    </location>
</feature>
<feature type="region of interest" description="Disordered" evidence="2">
    <location>
        <begin position="31"/>
        <end position="53"/>
    </location>
</feature>
<proteinExistence type="predicted"/>